<dbReference type="HOGENOM" id="CLU_979370_0_0_9"/>
<reference evidence="2 3" key="1">
    <citation type="journal article" date="2011" name="J. Bacteriol.">
        <title>Complete genome sequence of Melissococcus plutonius ATCC 35311.</title>
        <authorList>
            <person name="Okumura K."/>
            <person name="Arai R."/>
            <person name="Okura M."/>
            <person name="Kirikae T."/>
            <person name="Takamatsu D."/>
            <person name="Osaki M."/>
            <person name="Miyoshi-Akiyama T."/>
        </authorList>
    </citation>
    <scope>NUCLEOTIDE SEQUENCE [LARGE SCALE GENOMIC DNA]</scope>
    <source>
        <strain evidence="3">ATCC 35311 / CIP 104052 / LMG 20360 / NCIMB 702443</strain>
    </source>
</reference>
<feature type="transmembrane region" description="Helical" evidence="1">
    <location>
        <begin position="91"/>
        <end position="109"/>
    </location>
</feature>
<dbReference type="KEGG" id="mps:MPTP_0536"/>
<feature type="transmembrane region" description="Helical" evidence="1">
    <location>
        <begin position="67"/>
        <end position="84"/>
    </location>
</feature>
<reference key="2">
    <citation type="submission" date="2011-04" db="EMBL/GenBank/DDBJ databases">
        <title>Whole genome sequence of Melissococcus plutonius ATCC 35311.</title>
        <authorList>
            <person name="Okumura K."/>
            <person name="Arai R."/>
            <person name="Osaki M."/>
            <person name="Okura M."/>
            <person name="Kirikae T."/>
            <person name="Takamatsu D."/>
            <person name="Akiyama T."/>
        </authorList>
    </citation>
    <scope>NUCLEOTIDE SEQUENCE</scope>
    <source>
        <strain>ATCC 35311</strain>
    </source>
</reference>
<keyword evidence="1" id="KW-0472">Membrane</keyword>
<sequence length="284" mass="32375">MILVYIGIFGIDRTVQTHYMVRISSLYEYSVILFLFAYYSSGNKLVRKTVIGLLMIAFIFQDYYYGGRITSLQIILLAISTLLNGMITKKLALIGSIVGIFVNSLVGVYRNLIHFDFIAAFLNLKNQLFVFDTPIYAYYASATHVATINYTNISLSERFQSAANFICSIFLGSEENSGNITKYVNDHYYINVGGGIFPTHFYFWFGWLGVILSALIVVGILKITLKTNNTLTMLISISIITTIPRWFLYTPLSLFRNIFLISIFYCLFILGYKFTTQTSIRLSH</sequence>
<dbReference type="OrthoDB" id="3035405at2"/>
<dbReference type="RefSeq" id="WP_013773449.1">
    <property type="nucleotide sequence ID" value="NC_015516.1"/>
</dbReference>
<keyword evidence="3" id="KW-1185">Reference proteome</keyword>
<feature type="transmembrane region" description="Helical" evidence="1">
    <location>
        <begin position="230"/>
        <end position="248"/>
    </location>
</feature>
<name>F3Y933_MELPT</name>
<keyword evidence="1" id="KW-1133">Transmembrane helix</keyword>
<feature type="transmembrane region" description="Helical" evidence="1">
    <location>
        <begin position="201"/>
        <end position="223"/>
    </location>
</feature>
<gene>
    <name evidence="2" type="ordered locus">MPTP_0536</name>
</gene>
<proteinExistence type="predicted"/>
<evidence type="ECO:0000313" key="2">
    <source>
        <dbReference type="EMBL" id="BAK21011.1"/>
    </source>
</evidence>
<evidence type="ECO:0000313" key="3">
    <source>
        <dbReference type="Proteomes" id="UP000008456"/>
    </source>
</evidence>
<accession>F3Y933</accession>
<dbReference type="AlphaFoldDB" id="F3Y933"/>
<organism evidence="2 3">
    <name type="scientific">Melissococcus plutonius (strain ATCC 35311 / DSM 29964 / CIP 104052 / LMG 20360 / NCIMB 702443)</name>
    <dbReference type="NCBI Taxonomy" id="940190"/>
    <lineage>
        <taxon>Bacteria</taxon>
        <taxon>Bacillati</taxon>
        <taxon>Bacillota</taxon>
        <taxon>Bacilli</taxon>
        <taxon>Lactobacillales</taxon>
        <taxon>Enterococcaceae</taxon>
        <taxon>Melissococcus</taxon>
    </lineage>
</organism>
<dbReference type="Proteomes" id="UP000008456">
    <property type="component" value="Chromosome"/>
</dbReference>
<keyword evidence="1" id="KW-0812">Transmembrane</keyword>
<feature type="transmembrane region" description="Helical" evidence="1">
    <location>
        <begin position="19"/>
        <end position="38"/>
    </location>
</feature>
<feature type="transmembrane region" description="Helical" evidence="1">
    <location>
        <begin position="254"/>
        <end position="272"/>
    </location>
</feature>
<protein>
    <submittedName>
        <fullName evidence="2">Uncharacterized protein</fullName>
    </submittedName>
</protein>
<dbReference type="EMBL" id="AP012200">
    <property type="protein sequence ID" value="BAK21011.1"/>
    <property type="molecule type" value="Genomic_DNA"/>
</dbReference>
<evidence type="ECO:0000256" key="1">
    <source>
        <dbReference type="SAM" id="Phobius"/>
    </source>
</evidence>